<evidence type="ECO:0000259" key="4">
    <source>
        <dbReference type="PROSITE" id="PS50987"/>
    </source>
</evidence>
<feature type="domain" description="HTH arsR-type" evidence="4">
    <location>
        <begin position="73"/>
        <end position="165"/>
    </location>
</feature>
<proteinExistence type="predicted"/>
<dbReference type="PANTHER" id="PTHR33154:SF33">
    <property type="entry name" value="TRANSCRIPTIONAL REPRESSOR SDPR"/>
    <property type="match status" value="1"/>
</dbReference>
<dbReference type="EMBL" id="LIBO01000222">
    <property type="protein sequence ID" value="KRO61698.1"/>
    <property type="molecule type" value="Genomic_DNA"/>
</dbReference>
<dbReference type="InterPro" id="IPR051081">
    <property type="entry name" value="HTH_MetalResp_TranReg"/>
</dbReference>
<sequence length="165" mass="19302">MGRFHFPRIVVHSHFPGIMGRFHFPRIVGRFHFPGIMGRFLLSRDYGSIPLSRESRTTFYRTLAVDTQFNPHMDPHSYQQLEKLFKGVANHRRIQILQLLQNEPSLSLWRIRERVPMGRQTVCEHVRRLATAKLVDKKYKGREVEHTIAPLGQRVLSLLPALLTP</sequence>
<dbReference type="InterPro" id="IPR011991">
    <property type="entry name" value="ArsR-like_HTH"/>
</dbReference>
<accession>A0A0R2RKP7</accession>
<dbReference type="GO" id="GO:0003700">
    <property type="term" value="F:DNA-binding transcription factor activity"/>
    <property type="evidence" value="ECO:0007669"/>
    <property type="project" value="InterPro"/>
</dbReference>
<gene>
    <name evidence="5" type="ORF">ABR82_08475</name>
</gene>
<evidence type="ECO:0000313" key="6">
    <source>
        <dbReference type="Proteomes" id="UP000051269"/>
    </source>
</evidence>
<name>A0A0R2RKP7_9BACT</name>
<evidence type="ECO:0000313" key="5">
    <source>
        <dbReference type="EMBL" id="KRO61698.1"/>
    </source>
</evidence>
<keyword evidence="3" id="KW-0804">Transcription</keyword>
<dbReference type="PROSITE" id="PS50987">
    <property type="entry name" value="HTH_ARSR_2"/>
    <property type="match status" value="1"/>
</dbReference>
<comment type="caution">
    <text evidence="5">The sequence shown here is derived from an EMBL/GenBank/DDBJ whole genome shotgun (WGS) entry which is preliminary data.</text>
</comment>
<dbReference type="AlphaFoldDB" id="A0A0R2RKP7"/>
<organism evidence="5 6">
    <name type="scientific">Verrucomicrobia subdivision 6 bacterium BACL9 MAG-120507-bin52</name>
    <dbReference type="NCBI Taxonomy" id="1655590"/>
    <lineage>
        <taxon>Bacteria</taxon>
        <taxon>Pseudomonadati</taxon>
        <taxon>Verrucomicrobiota</taxon>
        <taxon>Verrucomicrobiia</taxon>
        <taxon>Verrucomicrobiales</taxon>
        <taxon>Verrucomicrobia subdivision 6</taxon>
    </lineage>
</organism>
<dbReference type="SUPFAM" id="SSF46785">
    <property type="entry name" value="Winged helix' DNA-binding domain"/>
    <property type="match status" value="1"/>
</dbReference>
<evidence type="ECO:0000256" key="2">
    <source>
        <dbReference type="ARBA" id="ARBA00023125"/>
    </source>
</evidence>
<reference evidence="5 6" key="1">
    <citation type="submission" date="2015-10" db="EMBL/GenBank/DDBJ databases">
        <title>Metagenome-Assembled Genomes uncover a global brackish microbiome.</title>
        <authorList>
            <person name="Hugerth L.W."/>
            <person name="Larsson J."/>
            <person name="Alneberg J."/>
            <person name="Lindh M.V."/>
            <person name="Legrand C."/>
            <person name="Pinhassi J."/>
            <person name="Andersson A.F."/>
        </authorList>
    </citation>
    <scope>NUCLEOTIDE SEQUENCE [LARGE SCALE GENOMIC DNA]</scope>
    <source>
        <strain evidence="5">BACL18 MAG-120507-bin52</strain>
    </source>
</reference>
<dbReference type="GO" id="GO:0003677">
    <property type="term" value="F:DNA binding"/>
    <property type="evidence" value="ECO:0007669"/>
    <property type="project" value="UniProtKB-KW"/>
</dbReference>
<dbReference type="Gene3D" id="1.10.10.10">
    <property type="entry name" value="Winged helix-like DNA-binding domain superfamily/Winged helix DNA-binding domain"/>
    <property type="match status" value="1"/>
</dbReference>
<dbReference type="InterPro" id="IPR036388">
    <property type="entry name" value="WH-like_DNA-bd_sf"/>
</dbReference>
<dbReference type="InterPro" id="IPR001845">
    <property type="entry name" value="HTH_ArsR_DNA-bd_dom"/>
</dbReference>
<protein>
    <recommendedName>
        <fullName evidence="4">HTH arsR-type domain-containing protein</fullName>
    </recommendedName>
</protein>
<dbReference type="CDD" id="cd00090">
    <property type="entry name" value="HTH_ARSR"/>
    <property type="match status" value="1"/>
</dbReference>
<dbReference type="SMART" id="SM00418">
    <property type="entry name" value="HTH_ARSR"/>
    <property type="match status" value="1"/>
</dbReference>
<dbReference type="PANTHER" id="PTHR33154">
    <property type="entry name" value="TRANSCRIPTIONAL REGULATOR, ARSR FAMILY"/>
    <property type="match status" value="1"/>
</dbReference>
<keyword evidence="1" id="KW-0805">Transcription regulation</keyword>
<dbReference type="InterPro" id="IPR036390">
    <property type="entry name" value="WH_DNA-bd_sf"/>
</dbReference>
<keyword evidence="2" id="KW-0238">DNA-binding</keyword>
<evidence type="ECO:0000256" key="1">
    <source>
        <dbReference type="ARBA" id="ARBA00023015"/>
    </source>
</evidence>
<evidence type="ECO:0000256" key="3">
    <source>
        <dbReference type="ARBA" id="ARBA00023163"/>
    </source>
</evidence>
<dbReference type="Proteomes" id="UP000051269">
    <property type="component" value="Unassembled WGS sequence"/>
</dbReference>